<protein>
    <submittedName>
        <fullName evidence="7">Rod shape-determining protein RodA</fullName>
    </submittedName>
</protein>
<keyword evidence="3" id="KW-0133">Cell shape</keyword>
<dbReference type="GO" id="GO:0008360">
    <property type="term" value="P:regulation of cell shape"/>
    <property type="evidence" value="ECO:0007669"/>
    <property type="project" value="UniProtKB-KW"/>
</dbReference>
<dbReference type="InterPro" id="IPR011923">
    <property type="entry name" value="RodA/MrdB"/>
</dbReference>
<keyword evidence="5 6" id="KW-0472">Membrane</keyword>
<accession>A0A1G2KY70</accession>
<organism evidence="7 8">
    <name type="scientific">Candidatus Sungbacteria bacterium RIFCSPLOWO2_01_FULL_47_10</name>
    <dbReference type="NCBI Taxonomy" id="1802276"/>
    <lineage>
        <taxon>Bacteria</taxon>
        <taxon>Candidatus Sungiibacteriota</taxon>
    </lineage>
</organism>
<keyword evidence="2 6" id="KW-0812">Transmembrane</keyword>
<keyword evidence="4 6" id="KW-1133">Transmembrane helix</keyword>
<proteinExistence type="predicted"/>
<evidence type="ECO:0000256" key="3">
    <source>
        <dbReference type="ARBA" id="ARBA00022960"/>
    </source>
</evidence>
<gene>
    <name evidence="7" type="ORF">A2934_04700</name>
</gene>
<dbReference type="NCBIfam" id="TIGR02210">
    <property type="entry name" value="rodA_shape"/>
    <property type="match status" value="1"/>
</dbReference>
<dbReference type="GO" id="GO:0032153">
    <property type="term" value="C:cell division site"/>
    <property type="evidence" value="ECO:0007669"/>
    <property type="project" value="TreeGrafter"/>
</dbReference>
<feature type="transmembrane region" description="Helical" evidence="6">
    <location>
        <begin position="68"/>
        <end position="88"/>
    </location>
</feature>
<feature type="transmembrane region" description="Helical" evidence="6">
    <location>
        <begin position="12"/>
        <end position="31"/>
    </location>
</feature>
<feature type="transmembrane region" description="Helical" evidence="6">
    <location>
        <begin position="181"/>
        <end position="199"/>
    </location>
</feature>
<comment type="caution">
    <text evidence="7">The sequence shown here is derived from an EMBL/GenBank/DDBJ whole genome shotgun (WGS) entry which is preliminary data.</text>
</comment>
<dbReference type="GO" id="GO:0015648">
    <property type="term" value="F:lipid-linked peptidoglycan transporter activity"/>
    <property type="evidence" value="ECO:0007669"/>
    <property type="project" value="TreeGrafter"/>
</dbReference>
<feature type="transmembrane region" description="Helical" evidence="6">
    <location>
        <begin position="302"/>
        <end position="321"/>
    </location>
</feature>
<dbReference type="GO" id="GO:0005886">
    <property type="term" value="C:plasma membrane"/>
    <property type="evidence" value="ECO:0007669"/>
    <property type="project" value="TreeGrafter"/>
</dbReference>
<feature type="transmembrane region" description="Helical" evidence="6">
    <location>
        <begin position="108"/>
        <end position="125"/>
    </location>
</feature>
<comment type="subcellular location">
    <subcellularLocation>
        <location evidence="1">Membrane</location>
        <topology evidence="1">Multi-pass membrane protein</topology>
    </subcellularLocation>
</comment>
<feature type="transmembrane region" description="Helical" evidence="6">
    <location>
        <begin position="269"/>
        <end position="290"/>
    </location>
</feature>
<evidence type="ECO:0000256" key="6">
    <source>
        <dbReference type="SAM" id="Phobius"/>
    </source>
</evidence>
<name>A0A1G2KY70_9BACT</name>
<feature type="transmembrane region" description="Helical" evidence="6">
    <location>
        <begin position="333"/>
        <end position="353"/>
    </location>
</feature>
<reference evidence="7 8" key="1">
    <citation type="journal article" date="2016" name="Nat. Commun.">
        <title>Thousands of microbial genomes shed light on interconnected biogeochemical processes in an aquifer system.</title>
        <authorList>
            <person name="Anantharaman K."/>
            <person name="Brown C.T."/>
            <person name="Hug L.A."/>
            <person name="Sharon I."/>
            <person name="Castelle C.J."/>
            <person name="Probst A.J."/>
            <person name="Thomas B.C."/>
            <person name="Singh A."/>
            <person name="Wilkins M.J."/>
            <person name="Karaoz U."/>
            <person name="Brodie E.L."/>
            <person name="Williams K.H."/>
            <person name="Hubbard S.S."/>
            <person name="Banfield J.F."/>
        </authorList>
    </citation>
    <scope>NUCLEOTIDE SEQUENCE [LARGE SCALE GENOMIC DNA]</scope>
</reference>
<dbReference type="Pfam" id="PF01098">
    <property type="entry name" value="FTSW_RODA_SPOVE"/>
    <property type="match status" value="1"/>
</dbReference>
<feature type="transmembrane region" description="Helical" evidence="6">
    <location>
        <begin position="137"/>
        <end position="153"/>
    </location>
</feature>
<evidence type="ECO:0000313" key="8">
    <source>
        <dbReference type="Proteomes" id="UP000177982"/>
    </source>
</evidence>
<sequence>MISSHLKHLDFFLLVPVLFLITIGLVSLWSLSFGSLLLFYKQIIWIAAGSIFFLSAALFDYRIFRNYGGAVLILYAILIAALIALLLFDIQTRGVAGWFRVEGITVQPIEFMKVVLVILLAKYFSKRHIEIYRLKHLIISGLYVLVPAFLVSLQPDLGSALILGMLWLAVTASSGIKLKHFFVLFILFCIISVLGWTTALKPYQKARVVSFLNPYEDPRGAGYNTIQSLIAVGAGGALGKGIGQGSQSHLLFLPEAETDFIFAAFAEEWGFLGGLFLLALYAVFLLRLLAIGREAEDNFGKLFVIGFTTLIFSQMLVHIGANTGIFPITGITLPFVSYGGSSLVTLMTGMGIVESIRLNSRKGI</sequence>
<evidence type="ECO:0000256" key="2">
    <source>
        <dbReference type="ARBA" id="ARBA00022692"/>
    </source>
</evidence>
<dbReference type="Proteomes" id="UP000177982">
    <property type="component" value="Unassembled WGS sequence"/>
</dbReference>
<dbReference type="GO" id="GO:0051301">
    <property type="term" value="P:cell division"/>
    <property type="evidence" value="ECO:0007669"/>
    <property type="project" value="InterPro"/>
</dbReference>
<evidence type="ECO:0000256" key="1">
    <source>
        <dbReference type="ARBA" id="ARBA00004141"/>
    </source>
</evidence>
<dbReference type="InterPro" id="IPR001182">
    <property type="entry name" value="FtsW/RodA"/>
</dbReference>
<feature type="transmembrane region" description="Helical" evidence="6">
    <location>
        <begin position="159"/>
        <end position="176"/>
    </location>
</feature>
<feature type="transmembrane region" description="Helical" evidence="6">
    <location>
        <begin position="43"/>
        <end position="61"/>
    </location>
</feature>
<evidence type="ECO:0000313" key="7">
    <source>
        <dbReference type="EMBL" id="OHA04377.1"/>
    </source>
</evidence>
<dbReference type="PANTHER" id="PTHR30474">
    <property type="entry name" value="CELL CYCLE PROTEIN"/>
    <property type="match status" value="1"/>
</dbReference>
<dbReference type="AlphaFoldDB" id="A0A1G2KY70"/>
<dbReference type="PANTHER" id="PTHR30474:SF1">
    <property type="entry name" value="PEPTIDOGLYCAN GLYCOSYLTRANSFERASE MRDB"/>
    <property type="match status" value="1"/>
</dbReference>
<evidence type="ECO:0000256" key="5">
    <source>
        <dbReference type="ARBA" id="ARBA00023136"/>
    </source>
</evidence>
<dbReference type="EMBL" id="MHQO01000081">
    <property type="protein sequence ID" value="OHA04377.1"/>
    <property type="molecule type" value="Genomic_DNA"/>
</dbReference>
<evidence type="ECO:0000256" key="4">
    <source>
        <dbReference type="ARBA" id="ARBA00022989"/>
    </source>
</evidence>